<dbReference type="Pfam" id="PF02446">
    <property type="entry name" value="Glyco_hydro_77"/>
    <property type="match status" value="1"/>
</dbReference>
<dbReference type="PANTHER" id="PTHR32438">
    <property type="entry name" value="4-ALPHA-GLUCANOTRANSFERASE DPE1, CHLOROPLASTIC/AMYLOPLASTIC"/>
    <property type="match status" value="1"/>
</dbReference>
<evidence type="ECO:0000256" key="3">
    <source>
        <dbReference type="ARBA" id="ARBA00012560"/>
    </source>
</evidence>
<evidence type="ECO:0000256" key="7">
    <source>
        <dbReference type="ARBA" id="ARBA00023277"/>
    </source>
</evidence>
<name>A0ABV6NT43_9ACTN</name>
<keyword evidence="7 10" id="KW-0119">Carbohydrate metabolism</keyword>
<keyword evidence="12" id="KW-1185">Reference proteome</keyword>
<keyword evidence="5 10" id="KW-0328">Glycosyltransferase</keyword>
<comment type="similarity">
    <text evidence="2 10">Belongs to the disproportionating enzyme family.</text>
</comment>
<dbReference type="RefSeq" id="WP_377336879.1">
    <property type="nucleotide sequence ID" value="NZ_JBHLUE010000004.1"/>
</dbReference>
<dbReference type="EC" id="2.4.1.25" evidence="3 10"/>
<evidence type="ECO:0000256" key="4">
    <source>
        <dbReference type="ARBA" id="ARBA00020295"/>
    </source>
</evidence>
<evidence type="ECO:0000256" key="5">
    <source>
        <dbReference type="ARBA" id="ARBA00022676"/>
    </source>
</evidence>
<evidence type="ECO:0000256" key="2">
    <source>
        <dbReference type="ARBA" id="ARBA00005684"/>
    </source>
</evidence>
<evidence type="ECO:0000256" key="8">
    <source>
        <dbReference type="ARBA" id="ARBA00031423"/>
    </source>
</evidence>
<dbReference type="SUPFAM" id="SSF51445">
    <property type="entry name" value="(Trans)glycosidases"/>
    <property type="match status" value="1"/>
</dbReference>
<evidence type="ECO:0000256" key="1">
    <source>
        <dbReference type="ARBA" id="ARBA00000439"/>
    </source>
</evidence>
<accession>A0ABV6NT43</accession>
<dbReference type="GO" id="GO:0004134">
    <property type="term" value="F:4-alpha-glucanotransferase activity"/>
    <property type="evidence" value="ECO:0007669"/>
    <property type="project" value="UniProtKB-EC"/>
</dbReference>
<proteinExistence type="inferred from homology"/>
<comment type="catalytic activity">
    <reaction evidence="1 10">
        <text>Transfers a segment of a (1-&gt;4)-alpha-D-glucan to a new position in an acceptor, which may be glucose or a (1-&gt;4)-alpha-D-glucan.</text>
        <dbReference type="EC" id="2.4.1.25"/>
    </reaction>
</comment>
<evidence type="ECO:0000313" key="11">
    <source>
        <dbReference type="EMBL" id="MFC0563939.1"/>
    </source>
</evidence>
<reference evidence="11 12" key="1">
    <citation type="submission" date="2024-09" db="EMBL/GenBank/DDBJ databases">
        <authorList>
            <person name="Sun Q."/>
            <person name="Mori K."/>
        </authorList>
    </citation>
    <scope>NUCLEOTIDE SEQUENCE [LARGE SCALE GENOMIC DNA]</scope>
    <source>
        <strain evidence="11 12">TBRC 2205</strain>
    </source>
</reference>
<sequence length="648" mass="69788">MDRELIALAAAHGVATAYTDWRGRRVRVRPEIVIEVLKLLGVPADDPAGVRSALAAARAAAAGDALPDTVILVAGRTRPLPEPGVITLEDGGSRAVDGELPADLPLGWHRLACAGRDVPLVVVPRRLPAPPATWGWMLQLYSLRSSSSWGMGDLGDLAEFTRWAGAETGAGLVLLNPLHAVSTSHPVPASPYSPSSRRFANPLYLRVADTAAYRAAGAQLRARIDALRPDQPEMIDYDAVWRAKRAALELLFPLAGPVELAADEELTAFATYCALAERHGPDWRTWPEPLRRPDGPAVAAARAELRDLVAFHAWLQRLCSEQLAAADAAARETGMPVGIVHDLAVGVDPGGADGWLLADVLAAGVHIGAPPDDFNQLGQDWGLAAWRPDRLAATGYAAYRDLLRRVLSHAGGLRVDHVAGLWRLWWVPPGAGPGEGTYVRYDPDAMLGILALEAYRAGAVVVGEDLGTVQPAVTRGLRGRNMLGSTVLWFARDADGFLPPRRWPRTALATISTHDLPTAPGFLIGAHVRIRAELRQLAGDVADEWARAADERRDLVAMLRDAGLLAAEEASDEDIVLAMHAALAASPTRLVAASLYDVLGEVRQPNLPGTINEYPNWRLPLPATLEQIRADPRPRRVADLLSRSRPRR</sequence>
<evidence type="ECO:0000313" key="12">
    <source>
        <dbReference type="Proteomes" id="UP001589894"/>
    </source>
</evidence>
<dbReference type="Proteomes" id="UP001589894">
    <property type="component" value="Unassembled WGS sequence"/>
</dbReference>
<evidence type="ECO:0000256" key="6">
    <source>
        <dbReference type="ARBA" id="ARBA00022679"/>
    </source>
</evidence>
<dbReference type="NCBIfam" id="TIGR00217">
    <property type="entry name" value="malQ"/>
    <property type="match status" value="1"/>
</dbReference>
<evidence type="ECO:0000256" key="9">
    <source>
        <dbReference type="ARBA" id="ARBA00031501"/>
    </source>
</evidence>
<dbReference type="InterPro" id="IPR003385">
    <property type="entry name" value="Glyco_hydro_77"/>
</dbReference>
<dbReference type="EMBL" id="JBHLUE010000004">
    <property type="protein sequence ID" value="MFC0563939.1"/>
    <property type="molecule type" value="Genomic_DNA"/>
</dbReference>
<keyword evidence="6 10" id="KW-0808">Transferase</keyword>
<comment type="caution">
    <text evidence="11">The sequence shown here is derived from an EMBL/GenBank/DDBJ whole genome shotgun (WGS) entry which is preliminary data.</text>
</comment>
<gene>
    <name evidence="11" type="primary">malQ</name>
    <name evidence="11" type="ORF">ACFFHU_07130</name>
</gene>
<evidence type="ECO:0000256" key="10">
    <source>
        <dbReference type="RuleBase" id="RU361207"/>
    </source>
</evidence>
<organism evidence="11 12">
    <name type="scientific">Plantactinospora siamensis</name>
    <dbReference type="NCBI Taxonomy" id="555372"/>
    <lineage>
        <taxon>Bacteria</taxon>
        <taxon>Bacillati</taxon>
        <taxon>Actinomycetota</taxon>
        <taxon>Actinomycetes</taxon>
        <taxon>Micromonosporales</taxon>
        <taxon>Micromonosporaceae</taxon>
        <taxon>Plantactinospora</taxon>
    </lineage>
</organism>
<dbReference type="PANTHER" id="PTHR32438:SF5">
    <property type="entry name" value="4-ALPHA-GLUCANOTRANSFERASE DPE1, CHLOROPLASTIC_AMYLOPLASTIC"/>
    <property type="match status" value="1"/>
</dbReference>
<protein>
    <recommendedName>
        <fullName evidence="4 10">4-alpha-glucanotransferase</fullName>
        <ecNumber evidence="3 10">2.4.1.25</ecNumber>
    </recommendedName>
    <alternativeName>
        <fullName evidence="8 10">Amylomaltase</fullName>
    </alternativeName>
    <alternativeName>
        <fullName evidence="9 10">Disproportionating enzyme</fullName>
    </alternativeName>
</protein>
<dbReference type="Gene3D" id="3.20.20.80">
    <property type="entry name" value="Glycosidases"/>
    <property type="match status" value="1"/>
</dbReference>
<dbReference type="InterPro" id="IPR017853">
    <property type="entry name" value="GH"/>
</dbReference>